<dbReference type="CDD" id="cd01347">
    <property type="entry name" value="ligand_gated_channel"/>
    <property type="match status" value="1"/>
</dbReference>
<dbReference type="Gene3D" id="2.40.170.20">
    <property type="entry name" value="TonB-dependent receptor, beta-barrel domain"/>
    <property type="match status" value="1"/>
</dbReference>
<evidence type="ECO:0000256" key="2">
    <source>
        <dbReference type="ARBA" id="ARBA00022448"/>
    </source>
</evidence>
<keyword evidence="9 10" id="KW-0998">Cell outer membrane</keyword>
<dbReference type="EMBL" id="CP018800">
    <property type="protein sequence ID" value="ATX82826.1"/>
    <property type="molecule type" value="Genomic_DNA"/>
</dbReference>
<keyword evidence="8 10" id="KW-0472">Membrane</keyword>
<dbReference type="InterPro" id="IPR000531">
    <property type="entry name" value="Beta-barrel_TonB"/>
</dbReference>
<dbReference type="PANTHER" id="PTHR30069">
    <property type="entry name" value="TONB-DEPENDENT OUTER MEMBRANE RECEPTOR"/>
    <property type="match status" value="1"/>
</dbReference>
<evidence type="ECO:0000313" key="14">
    <source>
        <dbReference type="EMBL" id="ATX82826.1"/>
    </source>
</evidence>
<evidence type="ECO:0000256" key="5">
    <source>
        <dbReference type="ARBA" id="ARBA00022729"/>
    </source>
</evidence>
<evidence type="ECO:0000256" key="6">
    <source>
        <dbReference type="ARBA" id="ARBA00023065"/>
    </source>
</evidence>
<evidence type="ECO:0000256" key="1">
    <source>
        <dbReference type="ARBA" id="ARBA00004571"/>
    </source>
</evidence>
<evidence type="ECO:0000313" key="15">
    <source>
        <dbReference type="Proteomes" id="UP000231637"/>
    </source>
</evidence>
<dbReference type="InterPro" id="IPR039426">
    <property type="entry name" value="TonB-dep_rcpt-like"/>
</dbReference>
<comment type="similarity">
    <text evidence="10 11">Belongs to the TonB-dependent receptor family.</text>
</comment>
<dbReference type="KEGG" id="mfn:Ga0123462_1989"/>
<name>A0A2K8LEX9_9PROT</name>
<evidence type="ECO:0000256" key="11">
    <source>
        <dbReference type="RuleBase" id="RU003357"/>
    </source>
</evidence>
<keyword evidence="6" id="KW-0406">Ion transport</keyword>
<evidence type="ECO:0000256" key="4">
    <source>
        <dbReference type="ARBA" id="ARBA00022692"/>
    </source>
</evidence>
<dbReference type="AlphaFoldDB" id="A0A2K8LEX9"/>
<dbReference type="GO" id="GO:0009279">
    <property type="term" value="C:cell outer membrane"/>
    <property type="evidence" value="ECO:0007669"/>
    <property type="project" value="UniProtKB-SubCell"/>
</dbReference>
<dbReference type="InterPro" id="IPR012910">
    <property type="entry name" value="Plug_dom"/>
</dbReference>
<dbReference type="Pfam" id="PF07715">
    <property type="entry name" value="Plug"/>
    <property type="match status" value="1"/>
</dbReference>
<keyword evidence="4 10" id="KW-0812">Transmembrane</keyword>
<keyword evidence="7 11" id="KW-0798">TonB box</keyword>
<dbReference type="SUPFAM" id="SSF56935">
    <property type="entry name" value="Porins"/>
    <property type="match status" value="1"/>
</dbReference>
<evidence type="ECO:0000259" key="13">
    <source>
        <dbReference type="Pfam" id="PF07715"/>
    </source>
</evidence>
<keyword evidence="15" id="KW-1185">Reference proteome</keyword>
<dbReference type="GO" id="GO:0006811">
    <property type="term" value="P:monoatomic ion transport"/>
    <property type="evidence" value="ECO:0007669"/>
    <property type="project" value="UniProtKB-KW"/>
</dbReference>
<dbReference type="GO" id="GO:0015889">
    <property type="term" value="P:cobalamin transport"/>
    <property type="evidence" value="ECO:0007669"/>
    <property type="project" value="TreeGrafter"/>
</dbReference>
<feature type="domain" description="TonB-dependent receptor-like beta-barrel" evidence="12">
    <location>
        <begin position="248"/>
        <end position="575"/>
    </location>
</feature>
<protein>
    <submittedName>
        <fullName evidence="14">Vitamin B12 transporter</fullName>
    </submittedName>
</protein>
<dbReference type="InterPro" id="IPR037066">
    <property type="entry name" value="Plug_dom_sf"/>
</dbReference>
<organism evidence="14 15">
    <name type="scientific">Mariprofundus ferrinatatus</name>
    <dbReference type="NCBI Taxonomy" id="1921087"/>
    <lineage>
        <taxon>Bacteria</taxon>
        <taxon>Pseudomonadati</taxon>
        <taxon>Pseudomonadota</taxon>
        <taxon>Candidatius Mariprofundia</taxon>
        <taxon>Mariprofundales</taxon>
        <taxon>Mariprofundaceae</taxon>
        <taxon>Mariprofundus</taxon>
    </lineage>
</organism>
<evidence type="ECO:0000256" key="10">
    <source>
        <dbReference type="PROSITE-ProRule" id="PRU01360"/>
    </source>
</evidence>
<evidence type="ECO:0000259" key="12">
    <source>
        <dbReference type="Pfam" id="PF00593"/>
    </source>
</evidence>
<evidence type="ECO:0000256" key="7">
    <source>
        <dbReference type="ARBA" id="ARBA00023077"/>
    </source>
</evidence>
<dbReference type="Pfam" id="PF00593">
    <property type="entry name" value="TonB_dep_Rec_b-barrel"/>
    <property type="match status" value="1"/>
</dbReference>
<dbReference type="Gene3D" id="2.170.130.10">
    <property type="entry name" value="TonB-dependent receptor, plug domain"/>
    <property type="match status" value="1"/>
</dbReference>
<evidence type="ECO:0000256" key="3">
    <source>
        <dbReference type="ARBA" id="ARBA00022452"/>
    </source>
</evidence>
<gene>
    <name evidence="14" type="ORF">Ga0123462_1989</name>
</gene>
<dbReference type="InterPro" id="IPR036942">
    <property type="entry name" value="Beta-barrel_TonB_sf"/>
</dbReference>
<keyword evidence="3 10" id="KW-1134">Transmembrane beta strand</keyword>
<dbReference type="Proteomes" id="UP000231637">
    <property type="component" value="Chromosome"/>
</dbReference>
<dbReference type="PANTHER" id="PTHR30069:SF53">
    <property type="entry name" value="COLICIN I RECEPTOR-RELATED"/>
    <property type="match status" value="1"/>
</dbReference>
<reference evidence="14 15" key="1">
    <citation type="submission" date="2016-12" db="EMBL/GenBank/DDBJ databases">
        <title>Isolation and genomic insights into novel planktonic Zetaproteobacteria from stratified waters of the Chesapeake Bay.</title>
        <authorList>
            <person name="McAllister S.M."/>
            <person name="Kato S."/>
            <person name="Chan C.S."/>
            <person name="Chiu B.K."/>
            <person name="Field E.K."/>
        </authorList>
    </citation>
    <scope>NUCLEOTIDE SEQUENCE [LARGE SCALE GENOMIC DNA]</scope>
    <source>
        <strain evidence="14 15">CP-8</strain>
    </source>
</reference>
<keyword evidence="2 10" id="KW-0813">Transport</keyword>
<evidence type="ECO:0000256" key="8">
    <source>
        <dbReference type="ARBA" id="ARBA00023136"/>
    </source>
</evidence>
<evidence type="ECO:0000256" key="9">
    <source>
        <dbReference type="ARBA" id="ARBA00023237"/>
    </source>
</evidence>
<comment type="subcellular location">
    <subcellularLocation>
        <location evidence="1 10">Cell outer membrane</location>
        <topology evidence="1 10">Multi-pass membrane protein</topology>
    </subcellularLocation>
</comment>
<keyword evidence="5" id="KW-0732">Signal</keyword>
<proteinExistence type="inferred from homology"/>
<dbReference type="PROSITE" id="PS52016">
    <property type="entry name" value="TONB_DEPENDENT_REC_3"/>
    <property type="match status" value="1"/>
</dbReference>
<accession>A0A2K8LEX9</accession>
<feature type="domain" description="TonB-dependent receptor plug" evidence="13">
    <location>
        <begin position="34"/>
        <end position="138"/>
    </location>
</feature>
<sequence>MAAAATLSATPVQAAEELPAVIVTAGRIAEDPARVSSDVTIIEEDEIKKAQAPSVVELLKRKVGIHVASTGGPGKATSLFMRGGNGGHTLVLVDGVRVGAASTGAFDWSLMSPEDIERIEIVRGPQSSLYGADAVSGVIQIFTKTGAGAPKVRINGEGGGMNSSRGSMQLSGSTENGISYALTAAGQRTTGVSVAANGTEKDPFRQSQFSGHVEMAVGEGTLEVTVRQSEGRNSLDGGWVLADILNWNSHSRQSVYSIKGSYPLLENWESSLQLSHSADDVTGTDPANAANNSDIHTKISQLNWQNHVDLDNFSLLFGFDHHSDRVENPLAPINRVLRQSAGFAALSWHGEIIDLTASGRYDRNSDFSDKGTWHIGSALRPLVGLKISANYGTAFKAPSVNDLYWPALGNPNLKPESSKGWDAGIAYEQSGETLGYAFSATWFDQRFRDLIAWAPITPGSWTWIPSNVNKARNRGLELSGRIDFAGAYVAANWSYLLAKDSANGTWLARRPKESGNILIGVDIGDLNLEGSLAIVGPRFSSPNNFSYMAGYHKTDLRARYHVNETWELTARVDNVEGKKYEEAAGYGVPGRVWYAGAGATF</sequence>